<feature type="domain" description="DprA winged helix" evidence="3">
    <location>
        <begin position="297"/>
        <end position="356"/>
    </location>
</feature>
<dbReference type="InterPro" id="IPR036388">
    <property type="entry name" value="WH-like_DNA-bd_sf"/>
</dbReference>
<dbReference type="AlphaFoldDB" id="A0A1V6CC02"/>
<dbReference type="InterPro" id="IPR003488">
    <property type="entry name" value="DprA"/>
</dbReference>
<reference evidence="4" key="1">
    <citation type="submission" date="2017-02" db="EMBL/GenBank/DDBJ databases">
        <title>Delving into the versatile metabolic prowess of the omnipresent phylum Bacteroidetes.</title>
        <authorList>
            <person name="Nobu M.K."/>
            <person name="Mei R."/>
            <person name="Narihiro T."/>
            <person name="Kuroda K."/>
            <person name="Liu W.-T."/>
        </authorList>
    </citation>
    <scope>NUCLEOTIDE SEQUENCE</scope>
    <source>
        <strain evidence="4">ADurb.Bin131</strain>
    </source>
</reference>
<evidence type="ECO:0000259" key="3">
    <source>
        <dbReference type="Pfam" id="PF17782"/>
    </source>
</evidence>
<protein>
    <submittedName>
        <fullName evidence="4">Uncharacterized protein</fullName>
    </submittedName>
</protein>
<sequence length="363" mass="40598">MDKTTAWLILNMVRGIGPASIRKLMEIYNDPREILESSDKIPQGILQPDSLRQLREWRNLPWEKEIERTKSYGIKIICLDDSEYPDSLRQIPDPPQILYIKGNIPDIPVFIGVVGTRNPSSYGILMAEKFTGALATWGICVVSGMARGIDTIAHKTALKMKTPTIAVLGCGLANIYPPENKKIAELISETGALISEFPLDTTPEKFNFPRRNRIISGMSRAVLVVEAGLKSGAIITAHLAIDQNKDVFVLPSDANRLTGRGNNLLIREGAYLVETPEEIIEHLNLTLERIHIEEKPEKNQENISLTDSERLIYNLIKENELSFEEIQIKTGKKLTEIASILTNLEIKGLISSSSGQIYTRKNK</sequence>
<gene>
    <name evidence="4" type="ORF">BWX89_00521</name>
</gene>
<dbReference type="EMBL" id="MWDQ01000040">
    <property type="protein sequence ID" value="OQB74442.1"/>
    <property type="molecule type" value="Genomic_DNA"/>
</dbReference>
<organism evidence="4">
    <name type="scientific">candidate division TA06 bacterium ADurb.Bin131</name>
    <dbReference type="NCBI Taxonomy" id="1852827"/>
    <lineage>
        <taxon>Bacteria</taxon>
        <taxon>Bacteria division TA06</taxon>
    </lineage>
</organism>
<dbReference type="SUPFAM" id="SSF102405">
    <property type="entry name" value="MCP/YpsA-like"/>
    <property type="match status" value="1"/>
</dbReference>
<comment type="similarity">
    <text evidence="1">Belongs to the DprA/Smf family.</text>
</comment>
<evidence type="ECO:0000256" key="1">
    <source>
        <dbReference type="ARBA" id="ARBA00006525"/>
    </source>
</evidence>
<comment type="caution">
    <text evidence="4">The sequence shown here is derived from an EMBL/GenBank/DDBJ whole genome shotgun (WGS) entry which is preliminary data.</text>
</comment>
<dbReference type="InterPro" id="IPR057666">
    <property type="entry name" value="DrpA_SLOG"/>
</dbReference>
<accession>A0A1V6CC02</accession>
<dbReference type="PANTHER" id="PTHR43022:SF1">
    <property type="entry name" value="PROTEIN SMF"/>
    <property type="match status" value="1"/>
</dbReference>
<dbReference type="Proteomes" id="UP000485562">
    <property type="component" value="Unassembled WGS sequence"/>
</dbReference>
<dbReference type="InterPro" id="IPR036390">
    <property type="entry name" value="WH_DNA-bd_sf"/>
</dbReference>
<feature type="domain" description="Smf/DprA SLOG" evidence="2">
    <location>
        <begin position="75"/>
        <end position="283"/>
    </location>
</feature>
<name>A0A1V6CC02_UNCT6</name>
<dbReference type="Gene3D" id="1.10.10.10">
    <property type="entry name" value="Winged helix-like DNA-binding domain superfamily/Winged helix DNA-binding domain"/>
    <property type="match status" value="1"/>
</dbReference>
<dbReference type="NCBIfam" id="TIGR00732">
    <property type="entry name" value="dprA"/>
    <property type="match status" value="1"/>
</dbReference>
<dbReference type="SUPFAM" id="SSF46785">
    <property type="entry name" value="Winged helix' DNA-binding domain"/>
    <property type="match status" value="1"/>
</dbReference>
<dbReference type="Pfam" id="PF17782">
    <property type="entry name" value="WHD_DprA"/>
    <property type="match status" value="1"/>
</dbReference>
<evidence type="ECO:0000259" key="2">
    <source>
        <dbReference type="Pfam" id="PF02481"/>
    </source>
</evidence>
<dbReference type="InterPro" id="IPR041614">
    <property type="entry name" value="DprA_WH"/>
</dbReference>
<proteinExistence type="inferred from homology"/>
<dbReference type="Gene3D" id="3.40.50.450">
    <property type="match status" value="1"/>
</dbReference>
<evidence type="ECO:0000313" key="4">
    <source>
        <dbReference type="EMBL" id="OQB74442.1"/>
    </source>
</evidence>
<dbReference type="Pfam" id="PF02481">
    <property type="entry name" value="DNA_processg_A"/>
    <property type="match status" value="1"/>
</dbReference>
<dbReference type="GO" id="GO:0009294">
    <property type="term" value="P:DNA-mediated transformation"/>
    <property type="evidence" value="ECO:0007669"/>
    <property type="project" value="InterPro"/>
</dbReference>
<dbReference type="PANTHER" id="PTHR43022">
    <property type="entry name" value="PROTEIN SMF"/>
    <property type="match status" value="1"/>
</dbReference>